<evidence type="ECO:0000313" key="2">
    <source>
        <dbReference type="EMBL" id="QDT18148.1"/>
    </source>
</evidence>
<keyword evidence="3" id="KW-1185">Reference proteome</keyword>
<dbReference type="SUPFAM" id="SSF117143">
    <property type="entry name" value="Flagellar hook protein flgE"/>
    <property type="match status" value="1"/>
</dbReference>
<dbReference type="Proteomes" id="UP000318741">
    <property type="component" value="Chromosome"/>
</dbReference>
<organism evidence="2 3">
    <name type="scientific">Alienimonas californiensis</name>
    <dbReference type="NCBI Taxonomy" id="2527989"/>
    <lineage>
        <taxon>Bacteria</taxon>
        <taxon>Pseudomonadati</taxon>
        <taxon>Planctomycetota</taxon>
        <taxon>Planctomycetia</taxon>
        <taxon>Planctomycetales</taxon>
        <taxon>Planctomycetaceae</taxon>
        <taxon>Alienimonas</taxon>
    </lineage>
</organism>
<keyword evidence="2" id="KW-0969">Cilium</keyword>
<gene>
    <name evidence="2" type="primary">flgF</name>
    <name evidence="2" type="ORF">CA12_42880</name>
</gene>
<evidence type="ECO:0000256" key="1">
    <source>
        <dbReference type="SAM" id="MobiDB-lite"/>
    </source>
</evidence>
<evidence type="ECO:0000313" key="3">
    <source>
        <dbReference type="Proteomes" id="UP000318741"/>
    </source>
</evidence>
<feature type="compositionally biased region" description="Pro residues" evidence="1">
    <location>
        <begin position="116"/>
        <end position="128"/>
    </location>
</feature>
<dbReference type="OrthoDB" id="158495at2"/>
<dbReference type="AlphaFoldDB" id="A0A517PFL0"/>
<protein>
    <submittedName>
        <fullName evidence="2">Flagellar basal-body rod protein FlgF</fullName>
    </submittedName>
</protein>
<feature type="region of interest" description="Disordered" evidence="1">
    <location>
        <begin position="110"/>
        <end position="152"/>
    </location>
</feature>
<dbReference type="RefSeq" id="WP_145361113.1">
    <property type="nucleotide sequence ID" value="NZ_CP036265.1"/>
</dbReference>
<reference evidence="2 3" key="1">
    <citation type="submission" date="2019-02" db="EMBL/GenBank/DDBJ databases">
        <title>Deep-cultivation of Planctomycetes and their phenomic and genomic characterization uncovers novel biology.</title>
        <authorList>
            <person name="Wiegand S."/>
            <person name="Jogler M."/>
            <person name="Boedeker C."/>
            <person name="Pinto D."/>
            <person name="Vollmers J."/>
            <person name="Rivas-Marin E."/>
            <person name="Kohn T."/>
            <person name="Peeters S.H."/>
            <person name="Heuer A."/>
            <person name="Rast P."/>
            <person name="Oberbeckmann S."/>
            <person name="Bunk B."/>
            <person name="Jeske O."/>
            <person name="Meyerdierks A."/>
            <person name="Storesund J.E."/>
            <person name="Kallscheuer N."/>
            <person name="Luecker S."/>
            <person name="Lage O.M."/>
            <person name="Pohl T."/>
            <person name="Merkel B.J."/>
            <person name="Hornburger P."/>
            <person name="Mueller R.-W."/>
            <person name="Bruemmer F."/>
            <person name="Labrenz M."/>
            <person name="Spormann A.M."/>
            <person name="Op den Camp H."/>
            <person name="Overmann J."/>
            <person name="Amann R."/>
            <person name="Jetten M.S.M."/>
            <person name="Mascher T."/>
            <person name="Medema M.H."/>
            <person name="Devos D.P."/>
            <person name="Kaster A.-K."/>
            <person name="Ovreas L."/>
            <person name="Rohde M."/>
            <person name="Galperin M.Y."/>
            <person name="Jogler C."/>
        </authorList>
    </citation>
    <scope>NUCLEOTIDE SEQUENCE [LARGE SCALE GENOMIC DNA]</scope>
    <source>
        <strain evidence="2 3">CA12</strain>
    </source>
</reference>
<name>A0A517PFL0_9PLAN</name>
<dbReference type="EMBL" id="CP036265">
    <property type="protein sequence ID" value="QDT18148.1"/>
    <property type="molecule type" value="Genomic_DNA"/>
</dbReference>
<proteinExistence type="predicted"/>
<sequence length="455" mass="46794">MSAAPSDPPAAAPPAEPTSATGAATATLLRIGRWIDRGNLLTLGGWGLFAGSTVLAAALAAPEPVPSEPVQTADALPAPAVAEETDVAAHEQPPPASALPVRVASLPGAGPVRRWPSPPEDYEPPPIPFQSNPGESCLDPFGPCAEPPAEVNVEQSALPPQAVAESDPLDPWADALADLPPAAADDLTAMREQFGSLVPFAPLPQTPASLTPPTPTPLADEPAALLAPSESDLAGLRAIVAAGRANLAGAFTPGFRRVEPAGADGVRVVLTPGPVKETGRPLDLALIGPGWFALLPKEGGATPVLTRDGSFCVRNGLLVLASHPDRRVRGADGEPIAVPDELTRVWVDASGAVLGRSPDENGSGDVEVGRVAVVAPADVAAVEPLGGALYRPLGPVHPAPDCTAQTGCREGSNVDVPDEMARFALAHDLLERLEGARTRELTQRYKEQWGLTVTR</sequence>
<dbReference type="KEGG" id="acaf:CA12_42880"/>
<feature type="compositionally biased region" description="Pro residues" evidence="1">
    <location>
        <begin position="1"/>
        <end position="16"/>
    </location>
</feature>
<accession>A0A517PFL0</accession>
<feature type="region of interest" description="Disordered" evidence="1">
    <location>
        <begin position="1"/>
        <end position="21"/>
    </location>
</feature>
<keyword evidence="2" id="KW-0282">Flagellum</keyword>
<keyword evidence="2" id="KW-0966">Cell projection</keyword>
<dbReference type="InterPro" id="IPR037925">
    <property type="entry name" value="FlgE/F/G-like"/>
</dbReference>